<gene>
    <name evidence="2" type="ORF">EGYM00163_LOCUS22240</name>
</gene>
<accession>A0A7S4CZP1</accession>
<name>A0A7S4CZP1_9EUGL</name>
<organism evidence="2">
    <name type="scientific">Eutreptiella gymnastica</name>
    <dbReference type="NCBI Taxonomy" id="73025"/>
    <lineage>
        <taxon>Eukaryota</taxon>
        <taxon>Discoba</taxon>
        <taxon>Euglenozoa</taxon>
        <taxon>Euglenida</taxon>
        <taxon>Spirocuta</taxon>
        <taxon>Euglenophyceae</taxon>
        <taxon>Eutreptiales</taxon>
        <taxon>Eutreptiaceae</taxon>
        <taxon>Eutreptiella</taxon>
    </lineage>
</organism>
<reference evidence="2" key="1">
    <citation type="submission" date="2021-01" db="EMBL/GenBank/DDBJ databases">
        <authorList>
            <person name="Corre E."/>
            <person name="Pelletier E."/>
            <person name="Niang G."/>
            <person name="Scheremetjew M."/>
            <person name="Finn R."/>
            <person name="Kale V."/>
            <person name="Holt S."/>
            <person name="Cochrane G."/>
            <person name="Meng A."/>
            <person name="Brown T."/>
            <person name="Cohen L."/>
        </authorList>
    </citation>
    <scope>NUCLEOTIDE SEQUENCE</scope>
    <source>
        <strain evidence="2">CCMP1594</strain>
    </source>
</reference>
<dbReference type="EMBL" id="HBJA01062903">
    <property type="protein sequence ID" value="CAE0811092.1"/>
    <property type="molecule type" value="Transcribed_RNA"/>
</dbReference>
<proteinExistence type="predicted"/>
<evidence type="ECO:0000256" key="1">
    <source>
        <dbReference type="SAM" id="MobiDB-lite"/>
    </source>
</evidence>
<sequence length="115" mass="12469">MAQATKSNEGVGGPRRSARQEMERGPLQPFHPVLPAPAPHKPFFPNPWCIGALWVPIMCPLGAAACIHMPMSATPRPTVPSPARGALWCRSTKVLAVGEKIVRWLYPLQPKPAST</sequence>
<protein>
    <submittedName>
        <fullName evidence="2">Uncharacterized protein</fullName>
    </submittedName>
</protein>
<feature type="region of interest" description="Disordered" evidence="1">
    <location>
        <begin position="1"/>
        <end position="31"/>
    </location>
</feature>
<evidence type="ECO:0000313" key="2">
    <source>
        <dbReference type="EMBL" id="CAE0811092.1"/>
    </source>
</evidence>
<dbReference type="AlphaFoldDB" id="A0A7S4CZP1"/>